<evidence type="ECO:0000256" key="2">
    <source>
        <dbReference type="PROSITE-ProRule" id="PRU00176"/>
    </source>
</evidence>
<feature type="compositionally biased region" description="Low complexity" evidence="3">
    <location>
        <begin position="28"/>
        <end position="38"/>
    </location>
</feature>
<dbReference type="SMART" id="SM00360">
    <property type="entry name" value="RRM"/>
    <property type="match status" value="2"/>
</dbReference>
<evidence type="ECO:0000259" key="4">
    <source>
        <dbReference type="PROSITE" id="PS50102"/>
    </source>
</evidence>
<keyword evidence="6" id="KW-1185">Reference proteome</keyword>
<comment type="caution">
    <text evidence="5">The sequence shown here is derived from an EMBL/GenBank/DDBJ whole genome shotgun (WGS) entry which is preliminary data.</text>
</comment>
<feature type="region of interest" description="Disordered" evidence="3">
    <location>
        <begin position="253"/>
        <end position="295"/>
    </location>
</feature>
<dbReference type="InterPro" id="IPR000504">
    <property type="entry name" value="RRM_dom"/>
</dbReference>
<feature type="compositionally biased region" description="Gly residues" evidence="3">
    <location>
        <begin position="267"/>
        <end position="279"/>
    </location>
</feature>
<feature type="region of interest" description="Disordered" evidence="3">
    <location>
        <begin position="339"/>
        <end position="368"/>
    </location>
</feature>
<gene>
    <name evidence="5" type="ORF">A7U60_g7679</name>
</gene>
<feature type="compositionally biased region" description="Polar residues" evidence="3">
    <location>
        <begin position="1063"/>
        <end position="1077"/>
    </location>
</feature>
<evidence type="ECO:0000313" key="6">
    <source>
        <dbReference type="Proteomes" id="UP000757232"/>
    </source>
</evidence>
<feature type="region of interest" description="Disordered" evidence="3">
    <location>
        <begin position="506"/>
        <end position="529"/>
    </location>
</feature>
<accession>A0A9Q5HT10</accession>
<protein>
    <recommendedName>
        <fullName evidence="4">RRM domain-containing protein</fullName>
    </recommendedName>
</protein>
<dbReference type="FunFam" id="3.30.70.330:FF:000428">
    <property type="entry name" value="Related to WHI3-involved in regulation of cell size"/>
    <property type="match status" value="1"/>
</dbReference>
<feature type="compositionally biased region" description="Polar residues" evidence="3">
    <location>
        <begin position="1327"/>
        <end position="1344"/>
    </location>
</feature>
<feature type="domain" description="RRM" evidence="4">
    <location>
        <begin position="1106"/>
        <end position="1191"/>
    </location>
</feature>
<feature type="compositionally biased region" description="Polar residues" evidence="3">
    <location>
        <begin position="639"/>
        <end position="654"/>
    </location>
</feature>
<feature type="region of interest" description="Disordered" evidence="3">
    <location>
        <begin position="1255"/>
        <end position="1344"/>
    </location>
</feature>
<dbReference type="InterPro" id="IPR035979">
    <property type="entry name" value="RBD_domain_sf"/>
</dbReference>
<evidence type="ECO:0000256" key="3">
    <source>
        <dbReference type="SAM" id="MobiDB-lite"/>
    </source>
</evidence>
<dbReference type="PANTHER" id="PTHR10501">
    <property type="entry name" value="U1 SMALL NUCLEAR RIBONUCLEOPROTEIN A/U2 SMALL NUCLEAR RIBONUCLEOPROTEIN B"/>
    <property type="match status" value="1"/>
</dbReference>
<feature type="compositionally biased region" description="Polar residues" evidence="3">
    <location>
        <begin position="1284"/>
        <end position="1295"/>
    </location>
</feature>
<dbReference type="Gene3D" id="3.30.70.330">
    <property type="match status" value="2"/>
</dbReference>
<feature type="region of interest" description="Disordered" evidence="3">
    <location>
        <begin position="300"/>
        <end position="319"/>
    </location>
</feature>
<dbReference type="Proteomes" id="UP000757232">
    <property type="component" value="Unassembled WGS sequence"/>
</dbReference>
<feature type="region of interest" description="Disordered" evidence="3">
    <location>
        <begin position="775"/>
        <end position="842"/>
    </location>
</feature>
<feature type="compositionally biased region" description="Polar residues" evidence="3">
    <location>
        <begin position="805"/>
        <end position="818"/>
    </location>
</feature>
<feature type="compositionally biased region" description="Pro residues" evidence="3">
    <location>
        <begin position="1264"/>
        <end position="1276"/>
    </location>
</feature>
<dbReference type="OrthoDB" id="431169at2759"/>
<feature type="region of interest" description="Disordered" evidence="3">
    <location>
        <begin position="617"/>
        <end position="655"/>
    </location>
</feature>
<feature type="compositionally biased region" description="Basic and acidic residues" evidence="3">
    <location>
        <begin position="781"/>
        <end position="801"/>
    </location>
</feature>
<dbReference type="SUPFAM" id="SSF54928">
    <property type="entry name" value="RNA-binding domain, RBD"/>
    <property type="match status" value="1"/>
</dbReference>
<reference evidence="5" key="1">
    <citation type="submission" date="2016-06" db="EMBL/GenBank/DDBJ databases">
        <title>Draft Genome sequence of the fungus Inonotus baumii.</title>
        <authorList>
            <person name="Zhu H."/>
            <person name="Lin W."/>
        </authorList>
    </citation>
    <scope>NUCLEOTIDE SEQUENCE</scope>
    <source>
        <strain evidence="5">821</strain>
    </source>
</reference>
<feature type="region of interest" description="Disordered" evidence="3">
    <location>
        <begin position="1027"/>
        <end position="1116"/>
    </location>
</feature>
<name>A0A9Q5HT10_SANBA</name>
<feature type="compositionally biased region" description="Low complexity" evidence="3">
    <location>
        <begin position="987"/>
        <end position="1006"/>
    </location>
</feature>
<dbReference type="InterPro" id="IPR012677">
    <property type="entry name" value="Nucleotide-bd_a/b_plait_sf"/>
</dbReference>
<feature type="compositionally biased region" description="Low complexity" evidence="3">
    <location>
        <begin position="1042"/>
        <end position="1056"/>
    </location>
</feature>
<dbReference type="GO" id="GO:0003723">
    <property type="term" value="F:RNA binding"/>
    <property type="evidence" value="ECO:0007669"/>
    <property type="project" value="UniProtKB-UniRule"/>
</dbReference>
<feature type="compositionally biased region" description="Low complexity" evidence="3">
    <location>
        <begin position="1296"/>
        <end position="1306"/>
    </location>
</feature>
<feature type="region of interest" description="Disordered" evidence="3">
    <location>
        <begin position="1"/>
        <end position="68"/>
    </location>
</feature>
<feature type="compositionally biased region" description="Polar residues" evidence="3">
    <location>
        <begin position="962"/>
        <end position="981"/>
    </location>
</feature>
<proteinExistence type="predicted"/>
<dbReference type="Pfam" id="PF00076">
    <property type="entry name" value="RRM_1"/>
    <property type="match status" value="1"/>
</dbReference>
<feature type="compositionally biased region" description="Low complexity" evidence="3">
    <location>
        <begin position="1083"/>
        <end position="1099"/>
    </location>
</feature>
<dbReference type="PROSITE" id="PS50102">
    <property type="entry name" value="RRM"/>
    <property type="match status" value="1"/>
</dbReference>
<sequence>MTIIKNDSPPPAYSAIPSIDSTDRSAERPSASSSQAPPSTLPFPVYGTSFPSELPDHPQHQAYGPTPLPQQLQQGALLPYHDPRSPHSRRSTRAHFLPTPPAAFGVLRSSSVALASFFSQSPHCFCSTILSSHRLALLAVLSSLYASPSRSVVVAVYDVHADTFTFAVNLCAIHLVISAQGASPSLVVDVVAQQEDIARIYPSFVTSTSSVSTLVTVASTIAQQRSVPVPVHQHGGADEDFINRSLLDQIDTDADTDPVFSSDSEATGGGKAIGSGKGRNFGSSSSQSSVESSGVSFPYQMQVHSQPPPRSDSPSGQRASLAYAARGGEDFIHTPQQTLYHKSGSEPSTEFSPFPDSDTQSTGPFENSAFRSNSLFGPFLPRARPSMPGPVSAGFSPESNTLNFNQYNTLSAADVFGTHQSLSQLPHQQQQQTAGSRGYDFINDVSVMKPNGKPVFANMDPFNASAAGAAMLQTHQMSKPTQSQAQQQHHLQNYVGQSFPNGMLQAQQQSQPNYGAHIPPNHNVSMAAPSVSHANGLSNVATQQEEISTIFVVGFPDDMQEREFQNMFTFSSGFEAATLKIPNKDSTAYGSNAPSANAGNSGRGSYQTSFPYSGANDPYGFMGGPDGRDGWAPVDPNDPTGSTSNNQQGTNPQPRKQIIGFAKFRTRSEALSARDLLQGRRIDIEKGAVLKAEMAKKNLHTKRGVGPVGPPLSVNVGGPGMGGGLPNAVTGPHGGGLGSIPENMNAMTGMLSPGAGPGPELLTARERELGTLGAMGLGGLTRRDRFESQDEDRDSRRRRDFGSVNALTNSLTGLNIQATRGPRERLEEDEREREKRRREREAERIRLRAGNQAAYDAFHSVANAQRQPILSNVTSPSESLSALPFSASLFSPQESVSSQSLDGWPIGPVSNAERVANLGIGGTAVMSSVRSASLGIATNLAGVQSSSSQEASPTEPTPGPASVSSRSGASDHGASQETELFSPTPAMSLSSHPSMSSLSSRSRPYSPTADVPVTSSGILASLPEQQQSAVNQGQGLPLVPTSGSSSASGSRSSSGSVDEDVSRTISNIDVNHQQGAMSPQLPSPNSGSSSGAASRGNPSDQNPPINTLYVGNLPTSPIPGNQPNLLEDSLRSLFARCPGYRKLCFRQKSNGPMCFVEFEDVNYATRALSDLYGHTLNGLVKGGIRLSYSKNPLGVRTPTNVANGNGLQQSLQSLSSGSSSFSSLQEAFSRQSAAGILSIDMNVIRGMRRDASEVTSPSQYFASSPPPPRFFSPPPSSGFGFASQTSAPGLARSNNSSFASTFSPFGPSTPPEMAPQPAASEPAETVKSPNESTNAPNLDSARSA</sequence>
<keyword evidence="1 2" id="KW-0694">RNA-binding</keyword>
<organism evidence="5 6">
    <name type="scientific">Sanghuangporus baumii</name>
    <name type="common">Phellinus baumii</name>
    <dbReference type="NCBI Taxonomy" id="108892"/>
    <lineage>
        <taxon>Eukaryota</taxon>
        <taxon>Fungi</taxon>
        <taxon>Dikarya</taxon>
        <taxon>Basidiomycota</taxon>
        <taxon>Agaricomycotina</taxon>
        <taxon>Agaricomycetes</taxon>
        <taxon>Hymenochaetales</taxon>
        <taxon>Hymenochaetaceae</taxon>
        <taxon>Sanghuangporus</taxon>
    </lineage>
</organism>
<dbReference type="EMBL" id="LNZH02000210">
    <property type="protein sequence ID" value="OCB85370.1"/>
    <property type="molecule type" value="Genomic_DNA"/>
</dbReference>
<feature type="region of interest" description="Disordered" evidence="3">
    <location>
        <begin position="944"/>
        <end position="1012"/>
    </location>
</feature>
<feature type="compositionally biased region" description="Polar residues" evidence="3">
    <location>
        <begin position="944"/>
        <end position="954"/>
    </location>
</feature>
<feature type="compositionally biased region" description="Low complexity" evidence="3">
    <location>
        <begin position="282"/>
        <end position="295"/>
    </location>
</feature>
<evidence type="ECO:0000256" key="1">
    <source>
        <dbReference type="ARBA" id="ARBA00022884"/>
    </source>
</evidence>
<evidence type="ECO:0000313" key="5">
    <source>
        <dbReference type="EMBL" id="OCB85370.1"/>
    </source>
</evidence>